<organism evidence="1 2">
    <name type="scientific">Oopsacas minuta</name>
    <dbReference type="NCBI Taxonomy" id="111878"/>
    <lineage>
        <taxon>Eukaryota</taxon>
        <taxon>Metazoa</taxon>
        <taxon>Porifera</taxon>
        <taxon>Hexactinellida</taxon>
        <taxon>Hexasterophora</taxon>
        <taxon>Lyssacinosida</taxon>
        <taxon>Leucopsacidae</taxon>
        <taxon>Oopsacas</taxon>
    </lineage>
</organism>
<reference evidence="1 2" key="1">
    <citation type="journal article" date="2023" name="BMC Biol.">
        <title>The compact genome of the sponge Oopsacas minuta (Hexactinellida) is lacking key metazoan core genes.</title>
        <authorList>
            <person name="Santini S."/>
            <person name="Schenkelaars Q."/>
            <person name="Jourda C."/>
            <person name="Duchesne M."/>
            <person name="Belahbib H."/>
            <person name="Rocher C."/>
            <person name="Selva M."/>
            <person name="Riesgo A."/>
            <person name="Vervoort M."/>
            <person name="Leys S.P."/>
            <person name="Kodjabachian L."/>
            <person name="Le Bivic A."/>
            <person name="Borchiellini C."/>
            <person name="Claverie J.M."/>
            <person name="Renard E."/>
        </authorList>
    </citation>
    <scope>NUCLEOTIDE SEQUENCE [LARGE SCALE GENOMIC DNA]</scope>
    <source>
        <strain evidence="1">SPO-2</strain>
    </source>
</reference>
<evidence type="ECO:0000313" key="2">
    <source>
        <dbReference type="Proteomes" id="UP001165289"/>
    </source>
</evidence>
<dbReference type="EMBL" id="JAKMXF010000303">
    <property type="protein sequence ID" value="KAI6651573.1"/>
    <property type="molecule type" value="Genomic_DNA"/>
</dbReference>
<gene>
    <name evidence="1" type="ORF">LOD99_5181</name>
</gene>
<dbReference type="SUPFAM" id="SSF102405">
    <property type="entry name" value="MCP/YpsA-like"/>
    <property type="match status" value="1"/>
</dbReference>
<dbReference type="Gene3D" id="3.40.50.450">
    <property type="match status" value="1"/>
</dbReference>
<dbReference type="InterPro" id="IPR041164">
    <property type="entry name" value="LDcluster4"/>
</dbReference>
<dbReference type="AlphaFoldDB" id="A0AAV7JRR1"/>
<dbReference type="GO" id="GO:0005829">
    <property type="term" value="C:cytosol"/>
    <property type="evidence" value="ECO:0007669"/>
    <property type="project" value="TreeGrafter"/>
</dbReference>
<comment type="caution">
    <text evidence="1">The sequence shown here is derived from an EMBL/GenBank/DDBJ whole genome shotgun (WGS) entry which is preliminary data.</text>
</comment>
<dbReference type="Pfam" id="PF18306">
    <property type="entry name" value="LDcluster4"/>
    <property type="match status" value="1"/>
</dbReference>
<keyword evidence="2" id="KW-1185">Reference proteome</keyword>
<accession>A0AAV7JRR1</accession>
<dbReference type="PANTHER" id="PTHR43393:SF3">
    <property type="entry name" value="LYSINE DECARBOXYLASE-LIKE PROTEIN"/>
    <property type="match status" value="1"/>
</dbReference>
<dbReference type="InterPro" id="IPR052341">
    <property type="entry name" value="LOG_family_nucleotidases"/>
</dbReference>
<evidence type="ECO:0000313" key="1">
    <source>
        <dbReference type="EMBL" id="KAI6651573.1"/>
    </source>
</evidence>
<proteinExistence type="predicted"/>
<sequence>MAIKPIKIEDRVNFYLWTAPKLELYISPAFVQSDKAFSTWLQEYLEECPYHKLLYTEFLLKDLSLLTSEGELDRTFSKIRQICSQKMSSLTTGCRFVCKYPNSLNLKLNLSISKLWRDLFAGFCVDFETIQHSNEIIEELQGSGAQISCIVIRAEQLVKLSTNDFPILPTNRILLQDLSTVSQAELEDIFNELPSHYKLTLSVKQNELEVVSNILHLLFGRGICFCLSRESTDTEPLSDIMRTLSINLNEASQLIHNAYKIGSLSVYEESRFLDILRLTDMRYAVRTPPKRVAIFGGRDTKPDVHAYKIAHEIALSIASKGFKVITGAYVGIMEAANSGAIIGEKKCSGEYMSEGILSPTLFFRNIKGNKSMSKRYITHGLNQRTDKLVEDSSILIAMPGGVGTLAELLVGLGMTTVDALYSVPGFPRAIIACRDPWQVVLETSWELMKGSSDRRQLKYVEYFDTVEEAVQLVEKNYELLVKYSRTDEIL</sequence>
<dbReference type="PANTHER" id="PTHR43393">
    <property type="entry name" value="CYTOKININ RIBOSIDE 5'-MONOPHOSPHATE PHOSPHORIBOHYDROLASE"/>
    <property type="match status" value="1"/>
</dbReference>
<protein>
    <submittedName>
        <fullName evidence="1">Deaminase</fullName>
    </submittedName>
</protein>
<dbReference type="Proteomes" id="UP001165289">
    <property type="component" value="Unassembled WGS sequence"/>
</dbReference>
<name>A0AAV7JRR1_9METZ</name>